<dbReference type="CDD" id="cd01635">
    <property type="entry name" value="Glycosyltransferase_GTB-type"/>
    <property type="match status" value="1"/>
</dbReference>
<dbReference type="EMBL" id="FNJD01000024">
    <property type="protein sequence ID" value="SDP63736.1"/>
    <property type="molecule type" value="Genomic_DNA"/>
</dbReference>
<sequence length="419" mass="47075">MFAELVKYFDGLCKWYKYRSVFSRFYPPPGIIELQDPPSQRLLSVDICIITHCGFPGGNAATTVTEAEAFVEAGYSVAIVHCSVRRSRWKWNWTAERYLLVADTIYPAHRVKHVICNKLIVRGPRMMLTNNFRRLTKRISAEHAIFVVNNSAYGENGKTVFSWSELHKRIASLGWPSVELCPTGPIIREEAEREMSKSKEVAELSVRDWSPVIEASKFKFRPRNNMVPPIVIGRHARDHPGKWLVDRSDLLAVYPEDDPDIQVDILGGAETVDNALGGVPSCWTVRPFGVDSVQTYLEHLDVFVNFPSPALHEAFGRTVVEAILSGLPVILPPRFEATFGDLAFYCAPNEVRGLISAISEDDTSRLAYLEEVRTIAENLYCTPNLLSRLDNRVAPQKPTLDGDAGRWRQAMIQASTAPS</sequence>
<organism evidence="1 2">
    <name type="scientific">Sulfitobacter litoralis</name>
    <dbReference type="NCBI Taxonomy" id="335975"/>
    <lineage>
        <taxon>Bacteria</taxon>
        <taxon>Pseudomonadati</taxon>
        <taxon>Pseudomonadota</taxon>
        <taxon>Alphaproteobacteria</taxon>
        <taxon>Rhodobacterales</taxon>
        <taxon>Roseobacteraceae</taxon>
        <taxon>Sulfitobacter</taxon>
    </lineage>
</organism>
<proteinExistence type="predicted"/>
<gene>
    <name evidence="1" type="ORF">SAMN04488512_12426</name>
</gene>
<accession>A0ABY0SV40</accession>
<protein>
    <submittedName>
        <fullName evidence="1">Glycosyltransferase involved in cell wall bisynthesis</fullName>
    </submittedName>
</protein>
<comment type="caution">
    <text evidence="1">The sequence shown here is derived from an EMBL/GenBank/DDBJ whole genome shotgun (WGS) entry which is preliminary data.</text>
</comment>
<dbReference type="SUPFAM" id="SSF53756">
    <property type="entry name" value="UDP-Glycosyltransferase/glycogen phosphorylase"/>
    <property type="match status" value="1"/>
</dbReference>
<keyword evidence="2" id="KW-1185">Reference proteome</keyword>
<reference evidence="1 2" key="1">
    <citation type="submission" date="2016-10" db="EMBL/GenBank/DDBJ databases">
        <authorList>
            <person name="Varghese N."/>
            <person name="Submissions S."/>
        </authorList>
    </citation>
    <scope>NUCLEOTIDE SEQUENCE [LARGE SCALE GENOMIC DNA]</scope>
    <source>
        <strain evidence="1 2">DSM 17584</strain>
    </source>
</reference>
<name>A0ABY0SV40_9RHOB</name>
<dbReference type="Gene3D" id="3.40.50.2000">
    <property type="entry name" value="Glycogen Phosphorylase B"/>
    <property type="match status" value="1"/>
</dbReference>
<evidence type="ECO:0000313" key="1">
    <source>
        <dbReference type="EMBL" id="SDP63736.1"/>
    </source>
</evidence>
<dbReference type="Proteomes" id="UP000198646">
    <property type="component" value="Unassembled WGS sequence"/>
</dbReference>
<evidence type="ECO:0000313" key="2">
    <source>
        <dbReference type="Proteomes" id="UP000198646"/>
    </source>
</evidence>